<evidence type="ECO:0000313" key="10">
    <source>
        <dbReference type="Proteomes" id="UP000295504"/>
    </source>
</evidence>
<feature type="transmembrane region" description="Helical" evidence="8">
    <location>
        <begin position="12"/>
        <end position="30"/>
    </location>
</feature>
<comment type="similarity">
    <text evidence="2">Belongs to the amino acid-polyamine-organocation (APC) superfamily. Spore germination protein (SGP) (TC 2.A.3.9) family.</text>
</comment>
<feature type="transmembrane region" description="Helical" evidence="8">
    <location>
        <begin position="42"/>
        <end position="61"/>
    </location>
</feature>
<keyword evidence="10" id="KW-1185">Reference proteome</keyword>
<dbReference type="Pfam" id="PF03845">
    <property type="entry name" value="Spore_permease"/>
    <property type="match status" value="1"/>
</dbReference>
<keyword evidence="6 8" id="KW-1133">Transmembrane helix</keyword>
<keyword evidence="7 8" id="KW-0472">Membrane</keyword>
<dbReference type="InterPro" id="IPR004761">
    <property type="entry name" value="Spore_GerAB"/>
</dbReference>
<feature type="transmembrane region" description="Helical" evidence="8">
    <location>
        <begin position="119"/>
        <end position="137"/>
    </location>
</feature>
<dbReference type="PANTHER" id="PTHR34975:SF2">
    <property type="entry name" value="SPORE GERMINATION PROTEIN A2"/>
    <property type="match status" value="1"/>
</dbReference>
<protein>
    <submittedName>
        <fullName evidence="9">Spore germination protein KB</fullName>
    </submittedName>
</protein>
<name>A0A4R2TT50_9FIRM</name>
<keyword evidence="3" id="KW-0813">Transport</keyword>
<keyword evidence="4" id="KW-0309">Germination</keyword>
<dbReference type="NCBIfam" id="TIGR00912">
    <property type="entry name" value="2A0309"/>
    <property type="match status" value="1"/>
</dbReference>
<evidence type="ECO:0000313" key="9">
    <source>
        <dbReference type="EMBL" id="TCQ07068.1"/>
    </source>
</evidence>
<keyword evidence="5 8" id="KW-0812">Transmembrane</keyword>
<evidence type="ECO:0000256" key="3">
    <source>
        <dbReference type="ARBA" id="ARBA00022448"/>
    </source>
</evidence>
<evidence type="ECO:0000256" key="8">
    <source>
        <dbReference type="SAM" id="Phobius"/>
    </source>
</evidence>
<dbReference type="Proteomes" id="UP000295504">
    <property type="component" value="Unassembled WGS sequence"/>
</dbReference>
<feature type="transmembrane region" description="Helical" evidence="8">
    <location>
        <begin position="217"/>
        <end position="238"/>
    </location>
</feature>
<reference evidence="9 10" key="1">
    <citation type="submission" date="2019-03" db="EMBL/GenBank/DDBJ databases">
        <title>Genomic Encyclopedia of Type Strains, Phase IV (KMG-IV): sequencing the most valuable type-strain genomes for metagenomic binning, comparative biology and taxonomic classification.</title>
        <authorList>
            <person name="Goeker M."/>
        </authorList>
    </citation>
    <scope>NUCLEOTIDE SEQUENCE [LARGE SCALE GENOMIC DNA]</scope>
    <source>
        <strain evidence="9 10">DSM 100013</strain>
    </source>
</reference>
<dbReference type="GO" id="GO:0016020">
    <property type="term" value="C:membrane"/>
    <property type="evidence" value="ECO:0007669"/>
    <property type="project" value="UniProtKB-SubCell"/>
</dbReference>
<organism evidence="9 10">
    <name type="scientific">Serpentinicella alkaliphila</name>
    <dbReference type="NCBI Taxonomy" id="1734049"/>
    <lineage>
        <taxon>Bacteria</taxon>
        <taxon>Bacillati</taxon>
        <taxon>Bacillota</taxon>
        <taxon>Clostridia</taxon>
        <taxon>Peptostreptococcales</taxon>
        <taxon>Natronincolaceae</taxon>
        <taxon>Serpentinicella</taxon>
    </lineage>
</organism>
<comment type="caution">
    <text evidence="9">The sequence shown here is derived from an EMBL/GenBank/DDBJ whole genome shotgun (WGS) entry which is preliminary data.</text>
</comment>
<feature type="transmembrane region" description="Helical" evidence="8">
    <location>
        <begin position="81"/>
        <end position="107"/>
    </location>
</feature>
<sequence>MNNNNLTIISYRQILFLTIAQLGGAAILYLPGMKEAGRDVWISNIIASVMAYIVIYCNYLPLSLCPGGSMTKTLNKYWGKIFGGLVNVYYLLFFFILSLLIVSDVYYLGKITMPETPGYIFIIFFLIPTMYALKLGVEVFIRFMEFILPILVVIYIILYLLVIPKLDYQKILPIMSDGIKPVFSGAIPNLNFPYAQVLPVVFFYKHIKGDRNERKKFIKYSFLGILGATILLSIRSLASTTAFEEFTLKTLTFPPLSTIRIIQVGDVIERLDPFFYAILYIATFFKFLITFYVICEIISELFNVGEPRDFAIPVAVLIGVFMPYAIHKFDIILRTVVPYFILSIPLFFPIPILLYATIKYKNKKNKKETVNQ</sequence>
<evidence type="ECO:0000256" key="4">
    <source>
        <dbReference type="ARBA" id="ARBA00022544"/>
    </source>
</evidence>
<gene>
    <name evidence="9" type="ORF">EDD79_100264</name>
</gene>
<dbReference type="EMBL" id="SLYC01000002">
    <property type="protein sequence ID" value="TCQ07068.1"/>
    <property type="molecule type" value="Genomic_DNA"/>
</dbReference>
<feature type="transmembrane region" description="Helical" evidence="8">
    <location>
        <begin position="143"/>
        <end position="162"/>
    </location>
</feature>
<dbReference type="OrthoDB" id="1675410at2"/>
<accession>A0A4R2TT50</accession>
<evidence type="ECO:0000256" key="2">
    <source>
        <dbReference type="ARBA" id="ARBA00007998"/>
    </source>
</evidence>
<evidence type="ECO:0000256" key="6">
    <source>
        <dbReference type="ARBA" id="ARBA00022989"/>
    </source>
</evidence>
<dbReference type="GO" id="GO:0009847">
    <property type="term" value="P:spore germination"/>
    <property type="evidence" value="ECO:0007669"/>
    <property type="project" value="InterPro"/>
</dbReference>
<dbReference type="RefSeq" id="WP_132847415.1">
    <property type="nucleotide sequence ID" value="NZ_CP058648.1"/>
</dbReference>
<feature type="transmembrane region" description="Helical" evidence="8">
    <location>
        <begin position="310"/>
        <end position="327"/>
    </location>
</feature>
<proteinExistence type="inferred from homology"/>
<evidence type="ECO:0000256" key="7">
    <source>
        <dbReference type="ARBA" id="ARBA00023136"/>
    </source>
</evidence>
<dbReference type="AlphaFoldDB" id="A0A4R2TT50"/>
<dbReference type="PANTHER" id="PTHR34975">
    <property type="entry name" value="SPORE GERMINATION PROTEIN A2"/>
    <property type="match status" value="1"/>
</dbReference>
<evidence type="ECO:0000256" key="5">
    <source>
        <dbReference type="ARBA" id="ARBA00022692"/>
    </source>
</evidence>
<feature type="transmembrane region" description="Helical" evidence="8">
    <location>
        <begin position="274"/>
        <end position="298"/>
    </location>
</feature>
<comment type="subcellular location">
    <subcellularLocation>
        <location evidence="1">Membrane</location>
        <topology evidence="1">Multi-pass membrane protein</topology>
    </subcellularLocation>
</comment>
<feature type="transmembrane region" description="Helical" evidence="8">
    <location>
        <begin position="339"/>
        <end position="358"/>
    </location>
</feature>
<evidence type="ECO:0000256" key="1">
    <source>
        <dbReference type="ARBA" id="ARBA00004141"/>
    </source>
</evidence>